<reference evidence="2 3" key="1">
    <citation type="submission" date="2017-08" db="EMBL/GenBank/DDBJ databases">
        <title>The complete genome sequence of moderately halophilic actinomycete Actinopolyspora erythraea YIM 90600, the producer of novel erythromycin, novel actinopolysporins A-C and tubercidin.</title>
        <authorList>
            <person name="Yin M."/>
            <person name="Tang S."/>
        </authorList>
    </citation>
    <scope>NUCLEOTIDE SEQUENCE [LARGE SCALE GENOMIC DNA]</scope>
    <source>
        <strain evidence="2 3">YIM 90600</strain>
    </source>
</reference>
<protein>
    <submittedName>
        <fullName evidence="2">Uncharacterized protein</fullName>
    </submittedName>
</protein>
<evidence type="ECO:0000313" key="3">
    <source>
        <dbReference type="Proteomes" id="UP000215043"/>
    </source>
</evidence>
<sequence length="131" mass="14826">MLLGVHLDHRLVRADDGFRPFRTVQRDPGHVHIRDGPQHLSAHPVQQYLELLLPLHVLGHRFQRAGDLLQLSLPLRVPRRMLPHGSFLPCARWRWTAGRDPDGSDEPPGVRKSRCADVDESGTADQRNGCV</sequence>
<proteinExistence type="predicted"/>
<evidence type="ECO:0000313" key="2">
    <source>
        <dbReference type="EMBL" id="ASU78911.1"/>
    </source>
</evidence>
<gene>
    <name evidence="2" type="ORF">CDG81_12165</name>
</gene>
<name>A0A223RST0_9ACTN</name>
<dbReference type="KEGG" id="aey:CDG81_12165"/>
<feature type="region of interest" description="Disordered" evidence="1">
    <location>
        <begin position="98"/>
        <end position="131"/>
    </location>
</feature>
<accession>A0A223RST0</accession>
<organism evidence="2 3">
    <name type="scientific">Actinopolyspora erythraea</name>
    <dbReference type="NCBI Taxonomy" id="414996"/>
    <lineage>
        <taxon>Bacteria</taxon>
        <taxon>Bacillati</taxon>
        <taxon>Actinomycetota</taxon>
        <taxon>Actinomycetes</taxon>
        <taxon>Actinopolysporales</taxon>
        <taxon>Actinopolysporaceae</taxon>
        <taxon>Actinopolyspora</taxon>
    </lineage>
</organism>
<evidence type="ECO:0000256" key="1">
    <source>
        <dbReference type="SAM" id="MobiDB-lite"/>
    </source>
</evidence>
<dbReference type="AlphaFoldDB" id="A0A223RST0"/>
<dbReference type="EMBL" id="CP022752">
    <property type="protein sequence ID" value="ASU78911.1"/>
    <property type="molecule type" value="Genomic_DNA"/>
</dbReference>
<dbReference type="Proteomes" id="UP000215043">
    <property type="component" value="Chromosome"/>
</dbReference>